<keyword evidence="4" id="KW-1185">Reference proteome</keyword>
<sequence length="207" mass="21878">MRVLVVDNRDSFVFTIVQYLRELGAECTVLDRSGVTLADAAAADGVLLSPGPGHPADTGICLDLVRSAGRTGVPLLGVCLGHQVIAHAHGAVVARAPEIVHGSTSLIGHDGAGVFAGLPDPFPATRYHSLAVDPATVPRDVLDVTARTPDGVVMGLRHRVHPVEGVQFHPESILSTGGHRLLRNWLTACETVADLRVRSLIRHQPDS</sequence>
<gene>
    <name evidence="3" type="ORF">GCM10009727_55590</name>
</gene>
<dbReference type="CDD" id="cd01743">
    <property type="entry name" value="GATase1_Anthranilate_Synthase"/>
    <property type="match status" value="1"/>
</dbReference>
<dbReference type="PROSITE" id="PS51273">
    <property type="entry name" value="GATASE_TYPE_1"/>
    <property type="match status" value="1"/>
</dbReference>
<dbReference type="InterPro" id="IPR017926">
    <property type="entry name" value="GATASE"/>
</dbReference>
<dbReference type="Proteomes" id="UP001501020">
    <property type="component" value="Unassembled WGS sequence"/>
</dbReference>
<dbReference type="Gene3D" id="3.40.50.880">
    <property type="match status" value="1"/>
</dbReference>
<dbReference type="Pfam" id="PF00117">
    <property type="entry name" value="GATase"/>
    <property type="match status" value="1"/>
</dbReference>
<name>A0ABN3A0W4_9ACTN</name>
<dbReference type="RefSeq" id="WP_344273219.1">
    <property type="nucleotide sequence ID" value="NZ_BAAAMR010000055.1"/>
</dbReference>
<dbReference type="InterPro" id="IPR050472">
    <property type="entry name" value="Anth_synth/Amidotransfase"/>
</dbReference>
<evidence type="ECO:0000313" key="3">
    <source>
        <dbReference type="EMBL" id="GAA2150892.1"/>
    </source>
</evidence>
<dbReference type="InterPro" id="IPR029062">
    <property type="entry name" value="Class_I_gatase-like"/>
</dbReference>
<reference evidence="3 4" key="1">
    <citation type="journal article" date="2019" name="Int. J. Syst. Evol. Microbiol.">
        <title>The Global Catalogue of Microorganisms (GCM) 10K type strain sequencing project: providing services to taxonomists for standard genome sequencing and annotation.</title>
        <authorList>
            <consortium name="The Broad Institute Genomics Platform"/>
            <consortium name="The Broad Institute Genome Sequencing Center for Infectious Disease"/>
            <person name="Wu L."/>
            <person name="Ma J."/>
        </authorList>
    </citation>
    <scope>NUCLEOTIDE SEQUENCE [LARGE SCALE GENOMIC DNA]</scope>
    <source>
        <strain evidence="3 4">JCM 13850</strain>
    </source>
</reference>
<feature type="domain" description="Glutamine amidotransferase" evidence="2">
    <location>
        <begin position="4"/>
        <end position="187"/>
    </location>
</feature>
<protein>
    <submittedName>
        <fullName evidence="3">Aminodeoxychorismate/anthranilate synthase component II</fullName>
    </submittedName>
</protein>
<evidence type="ECO:0000259" key="2">
    <source>
        <dbReference type="Pfam" id="PF00117"/>
    </source>
</evidence>
<proteinExistence type="predicted"/>
<evidence type="ECO:0000313" key="4">
    <source>
        <dbReference type="Proteomes" id="UP001501020"/>
    </source>
</evidence>
<dbReference type="PRINTS" id="PR00096">
    <property type="entry name" value="GATASE"/>
</dbReference>
<dbReference type="EMBL" id="BAAAMR010000055">
    <property type="protein sequence ID" value="GAA2150892.1"/>
    <property type="molecule type" value="Genomic_DNA"/>
</dbReference>
<accession>A0ABN3A0W4</accession>
<dbReference type="PRINTS" id="PR00097">
    <property type="entry name" value="ANTSNTHASEII"/>
</dbReference>
<comment type="caution">
    <text evidence="3">The sequence shown here is derived from an EMBL/GenBank/DDBJ whole genome shotgun (WGS) entry which is preliminary data.</text>
</comment>
<dbReference type="PANTHER" id="PTHR43418">
    <property type="entry name" value="MULTIFUNCTIONAL TRYPTOPHAN BIOSYNTHESIS PROTEIN-RELATED"/>
    <property type="match status" value="1"/>
</dbReference>
<organism evidence="3 4">
    <name type="scientific">Actinomadura napierensis</name>
    <dbReference type="NCBI Taxonomy" id="267854"/>
    <lineage>
        <taxon>Bacteria</taxon>
        <taxon>Bacillati</taxon>
        <taxon>Actinomycetota</taxon>
        <taxon>Actinomycetes</taxon>
        <taxon>Streptosporangiales</taxon>
        <taxon>Thermomonosporaceae</taxon>
        <taxon>Actinomadura</taxon>
    </lineage>
</organism>
<dbReference type="InterPro" id="IPR006221">
    <property type="entry name" value="TrpG/PapA_dom"/>
</dbReference>
<evidence type="ECO:0000256" key="1">
    <source>
        <dbReference type="ARBA" id="ARBA00022962"/>
    </source>
</evidence>
<dbReference type="SUPFAM" id="SSF52317">
    <property type="entry name" value="Class I glutamine amidotransferase-like"/>
    <property type="match status" value="1"/>
</dbReference>
<dbReference type="PANTHER" id="PTHR43418:SF4">
    <property type="entry name" value="MULTIFUNCTIONAL TRYPTOPHAN BIOSYNTHESIS PROTEIN"/>
    <property type="match status" value="1"/>
</dbReference>
<dbReference type="NCBIfam" id="TIGR00566">
    <property type="entry name" value="trpG_papA"/>
    <property type="match status" value="1"/>
</dbReference>
<dbReference type="PRINTS" id="PR00099">
    <property type="entry name" value="CPSGATASE"/>
</dbReference>
<keyword evidence="1" id="KW-0315">Glutamine amidotransferase</keyword>